<dbReference type="Gene3D" id="3.40.630.10">
    <property type="entry name" value="Zn peptidases"/>
    <property type="match status" value="1"/>
</dbReference>
<dbReference type="EMBL" id="LUCM01001399">
    <property type="protein sequence ID" value="KAA0198981.1"/>
    <property type="molecule type" value="Genomic_DNA"/>
</dbReference>
<name>A0A8E0VKR0_9TREM</name>
<accession>A0A8E0VKR0</accession>
<dbReference type="AlphaFoldDB" id="A0A8E0VKR0"/>
<dbReference type="GO" id="GO:0008270">
    <property type="term" value="F:zinc ion binding"/>
    <property type="evidence" value="ECO:0007669"/>
    <property type="project" value="InterPro"/>
</dbReference>
<dbReference type="GO" id="GO:0004181">
    <property type="term" value="F:metallocarboxypeptidase activity"/>
    <property type="evidence" value="ECO:0007669"/>
    <property type="project" value="InterPro"/>
</dbReference>
<feature type="region of interest" description="Disordered" evidence="2">
    <location>
        <begin position="1"/>
        <end position="34"/>
    </location>
</feature>
<dbReference type="GO" id="GO:0006508">
    <property type="term" value="P:proteolysis"/>
    <property type="evidence" value="ECO:0007669"/>
    <property type="project" value="InterPro"/>
</dbReference>
<dbReference type="OrthoDB" id="10249045at2759"/>
<sequence>MGLNRTILRPNPTRSSSEENEGYEQLLPSDENSTNETERFAFLSPKAILFGNLDGSDLLSPQLLTHFVEWVCLHRDNESVVSQLLSKVQLVVFPIPNPDGLSTAWENTFAQTRWESMDDEICLSSLG</sequence>
<dbReference type="Proteomes" id="UP000728185">
    <property type="component" value="Unassembled WGS sequence"/>
</dbReference>
<gene>
    <name evidence="4" type="ORF">FBUS_11569</name>
</gene>
<proteinExistence type="inferred from homology"/>
<reference evidence="4" key="1">
    <citation type="submission" date="2019-05" db="EMBL/GenBank/DDBJ databases">
        <title>Annotation for the trematode Fasciolopsis buski.</title>
        <authorList>
            <person name="Choi Y.-J."/>
        </authorList>
    </citation>
    <scope>NUCLEOTIDE SEQUENCE</scope>
    <source>
        <strain evidence="4">HT</strain>
        <tissue evidence="4">Whole worm</tissue>
    </source>
</reference>
<evidence type="ECO:0000256" key="2">
    <source>
        <dbReference type="SAM" id="MobiDB-lite"/>
    </source>
</evidence>
<evidence type="ECO:0000259" key="3">
    <source>
        <dbReference type="Pfam" id="PF00246"/>
    </source>
</evidence>
<comment type="similarity">
    <text evidence="1">Belongs to the peptidase M14 family.</text>
</comment>
<keyword evidence="5" id="KW-1185">Reference proteome</keyword>
<evidence type="ECO:0000256" key="1">
    <source>
        <dbReference type="ARBA" id="ARBA00005988"/>
    </source>
</evidence>
<dbReference type="SUPFAM" id="SSF53187">
    <property type="entry name" value="Zn-dependent exopeptidases"/>
    <property type="match status" value="1"/>
</dbReference>
<protein>
    <recommendedName>
        <fullName evidence="3">Peptidase M14 domain-containing protein</fullName>
    </recommendedName>
</protein>
<dbReference type="Pfam" id="PF00246">
    <property type="entry name" value="Peptidase_M14"/>
    <property type="match status" value="1"/>
</dbReference>
<evidence type="ECO:0000313" key="5">
    <source>
        <dbReference type="Proteomes" id="UP000728185"/>
    </source>
</evidence>
<organism evidence="4 5">
    <name type="scientific">Fasciolopsis buskii</name>
    <dbReference type="NCBI Taxonomy" id="27845"/>
    <lineage>
        <taxon>Eukaryota</taxon>
        <taxon>Metazoa</taxon>
        <taxon>Spiralia</taxon>
        <taxon>Lophotrochozoa</taxon>
        <taxon>Platyhelminthes</taxon>
        <taxon>Trematoda</taxon>
        <taxon>Digenea</taxon>
        <taxon>Plagiorchiida</taxon>
        <taxon>Echinostomata</taxon>
        <taxon>Echinostomatoidea</taxon>
        <taxon>Fasciolidae</taxon>
        <taxon>Fasciolopsis</taxon>
    </lineage>
</organism>
<evidence type="ECO:0000313" key="4">
    <source>
        <dbReference type="EMBL" id="KAA0198981.1"/>
    </source>
</evidence>
<feature type="domain" description="Peptidase M14" evidence="3">
    <location>
        <begin position="45"/>
        <end position="114"/>
    </location>
</feature>
<comment type="caution">
    <text evidence="4">The sequence shown here is derived from an EMBL/GenBank/DDBJ whole genome shotgun (WGS) entry which is preliminary data.</text>
</comment>
<dbReference type="InterPro" id="IPR000834">
    <property type="entry name" value="Peptidase_M14"/>
</dbReference>